<feature type="domain" description="DUF1559" evidence="2">
    <location>
        <begin position="32"/>
        <end position="296"/>
    </location>
</feature>
<dbReference type="InterPro" id="IPR027558">
    <property type="entry name" value="Pre_pil_HX9DG_C"/>
</dbReference>
<dbReference type="SUPFAM" id="SSF54523">
    <property type="entry name" value="Pili subunits"/>
    <property type="match status" value="1"/>
</dbReference>
<dbReference type="InterPro" id="IPR011453">
    <property type="entry name" value="DUF1559"/>
</dbReference>
<sequence>MPRKRFAFTLVELLVVIAIIGVLIALLLPAVQQAREAARRMQCSNNLKQMALAMHNYHDTYQYFPIGTYQFDASGFYTNRAFMGWSIGILGFIEQQNLFDRYDSSNGSLSSVNQFVRESVISTYNCPSDPNAGQLFEPATGACCGRKFASSSYRGISGRSEGVNYFDDIRHIRVAKKEDGGILTALEEGGRASRFADITDGTSNTFLVGEAHATGSPERSTFWAHTFTSYALGSITVGYPAPTFGITDYSNCVAVANDQGVGVDACKRYLGSMHTGGVQFARADGSVSFTSETIDQAILGGHATASGSEVLP</sequence>
<dbReference type="InterPro" id="IPR012902">
    <property type="entry name" value="N_methyl_site"/>
</dbReference>
<dbReference type="RefSeq" id="WP_002655574.1">
    <property type="nucleotide sequence ID" value="NZ_CH672377.1"/>
</dbReference>
<accession>A3ZLS1</accession>
<dbReference type="OrthoDB" id="255848at2"/>
<dbReference type="InterPro" id="IPR045584">
    <property type="entry name" value="Pilin-like"/>
</dbReference>
<dbReference type="PANTHER" id="PTHR30093:SF2">
    <property type="entry name" value="TYPE II SECRETION SYSTEM PROTEIN H"/>
    <property type="match status" value="1"/>
</dbReference>
<feature type="transmembrane region" description="Helical" evidence="1">
    <location>
        <begin position="6"/>
        <end position="31"/>
    </location>
</feature>
<proteinExistence type="predicted"/>
<dbReference type="NCBIfam" id="TIGR02532">
    <property type="entry name" value="IV_pilin_GFxxxE"/>
    <property type="match status" value="1"/>
</dbReference>
<name>A3ZLS1_9BACT</name>
<dbReference type="Pfam" id="PF07596">
    <property type="entry name" value="SBP_bac_10"/>
    <property type="match status" value="1"/>
</dbReference>
<dbReference type="Gene3D" id="3.30.700.10">
    <property type="entry name" value="Glycoprotein, Type 4 Pilin"/>
    <property type="match status" value="1"/>
</dbReference>
<dbReference type="EMBL" id="AANZ01000001">
    <property type="protein sequence ID" value="EAQ82704.1"/>
    <property type="molecule type" value="Genomic_DNA"/>
</dbReference>
<dbReference type="NCBIfam" id="TIGR04294">
    <property type="entry name" value="pre_pil_HX9DG"/>
    <property type="match status" value="1"/>
</dbReference>
<evidence type="ECO:0000313" key="3">
    <source>
        <dbReference type="EMBL" id="EAQ82704.1"/>
    </source>
</evidence>
<keyword evidence="1" id="KW-1133">Transmembrane helix</keyword>
<keyword evidence="1" id="KW-0812">Transmembrane</keyword>
<dbReference type="eggNOG" id="COG4968">
    <property type="taxonomic scope" value="Bacteria"/>
</dbReference>
<evidence type="ECO:0000256" key="1">
    <source>
        <dbReference type="SAM" id="Phobius"/>
    </source>
</evidence>
<reference evidence="3 4" key="1">
    <citation type="submission" date="2006-02" db="EMBL/GenBank/DDBJ databases">
        <authorList>
            <person name="Amann R."/>
            <person name="Ferriera S."/>
            <person name="Johnson J."/>
            <person name="Kravitz S."/>
            <person name="Halpern A."/>
            <person name="Remington K."/>
            <person name="Beeson K."/>
            <person name="Tran B."/>
            <person name="Rogers Y.-H."/>
            <person name="Friedman R."/>
            <person name="Venter J.C."/>
        </authorList>
    </citation>
    <scope>NUCLEOTIDE SEQUENCE [LARGE SCALE GENOMIC DNA]</scope>
    <source>
        <strain evidence="3 4">DSM 3645</strain>
    </source>
</reference>
<dbReference type="Pfam" id="PF07963">
    <property type="entry name" value="N_methyl"/>
    <property type="match status" value="1"/>
</dbReference>
<dbReference type="PANTHER" id="PTHR30093">
    <property type="entry name" value="GENERAL SECRETION PATHWAY PROTEIN G"/>
    <property type="match status" value="1"/>
</dbReference>
<evidence type="ECO:0000313" key="4">
    <source>
        <dbReference type="Proteomes" id="UP000004358"/>
    </source>
</evidence>
<protein>
    <recommendedName>
        <fullName evidence="2">DUF1559 domain-containing protein</fullName>
    </recommendedName>
</protein>
<dbReference type="Proteomes" id="UP000004358">
    <property type="component" value="Unassembled WGS sequence"/>
</dbReference>
<keyword evidence="1" id="KW-0472">Membrane</keyword>
<dbReference type="HOGENOM" id="CLU_041661_0_0_0"/>
<evidence type="ECO:0000259" key="2">
    <source>
        <dbReference type="Pfam" id="PF07596"/>
    </source>
</evidence>
<comment type="caution">
    <text evidence="3">The sequence shown here is derived from an EMBL/GenBank/DDBJ whole genome shotgun (WGS) entry which is preliminary data.</text>
</comment>
<dbReference type="AlphaFoldDB" id="A3ZLS1"/>
<organism evidence="3 4">
    <name type="scientific">Blastopirellula marina DSM 3645</name>
    <dbReference type="NCBI Taxonomy" id="314230"/>
    <lineage>
        <taxon>Bacteria</taxon>
        <taxon>Pseudomonadati</taxon>
        <taxon>Planctomycetota</taxon>
        <taxon>Planctomycetia</taxon>
        <taxon>Pirellulales</taxon>
        <taxon>Pirellulaceae</taxon>
        <taxon>Blastopirellula</taxon>
    </lineage>
</organism>
<gene>
    <name evidence="3" type="ORF">DSM3645_09902</name>
</gene>